<dbReference type="GeneID" id="106661580"/>
<keyword evidence="2" id="KW-0479">Metal-binding</keyword>
<dbReference type="InterPro" id="IPR011706">
    <property type="entry name" value="Cu-oxidase_C"/>
</dbReference>
<name>A0A8I6R8N0_CIMLE</name>
<evidence type="ECO:0000256" key="2">
    <source>
        <dbReference type="ARBA" id="ARBA00022723"/>
    </source>
</evidence>
<protein>
    <recommendedName>
        <fullName evidence="10">Multicopper oxidase</fullName>
    </recommendedName>
</protein>
<evidence type="ECO:0000313" key="8">
    <source>
        <dbReference type="EnsemblMetazoa" id="XP_014240578.1"/>
    </source>
</evidence>
<dbReference type="KEGG" id="clec:106661580"/>
<dbReference type="FunFam" id="2.60.40.420:FF:000045">
    <property type="entry name" value="Laccase 2"/>
    <property type="match status" value="1"/>
</dbReference>
<dbReference type="SUPFAM" id="SSF49503">
    <property type="entry name" value="Cupredoxins"/>
    <property type="match status" value="3"/>
</dbReference>
<dbReference type="GO" id="GO:0005507">
    <property type="term" value="F:copper ion binding"/>
    <property type="evidence" value="ECO:0007669"/>
    <property type="project" value="InterPro"/>
</dbReference>
<reference evidence="8" key="1">
    <citation type="submission" date="2022-01" db="UniProtKB">
        <authorList>
            <consortium name="EnsemblMetazoa"/>
        </authorList>
    </citation>
    <scope>IDENTIFICATION</scope>
</reference>
<dbReference type="Pfam" id="PF07731">
    <property type="entry name" value="Cu-oxidase_2"/>
    <property type="match status" value="1"/>
</dbReference>
<evidence type="ECO:0000313" key="9">
    <source>
        <dbReference type="Proteomes" id="UP000494040"/>
    </source>
</evidence>
<evidence type="ECO:0000256" key="4">
    <source>
        <dbReference type="SAM" id="SignalP"/>
    </source>
</evidence>
<dbReference type="InterPro" id="IPR045087">
    <property type="entry name" value="Cu-oxidase_fam"/>
</dbReference>
<dbReference type="CDD" id="cd13905">
    <property type="entry name" value="CuRO_3_tcLLC2_insect_like"/>
    <property type="match status" value="1"/>
</dbReference>
<dbReference type="CDD" id="cd13858">
    <property type="entry name" value="CuRO_1_tcLCC2_insect_like"/>
    <property type="match status" value="1"/>
</dbReference>
<feature type="domain" description="Plastocyanin-like" evidence="7">
    <location>
        <begin position="95"/>
        <end position="204"/>
    </location>
</feature>
<dbReference type="PROSITE" id="PS00080">
    <property type="entry name" value="MULTICOPPER_OXIDASE2"/>
    <property type="match status" value="1"/>
</dbReference>
<proteinExistence type="inferred from homology"/>
<dbReference type="PROSITE" id="PS00079">
    <property type="entry name" value="MULTICOPPER_OXIDASE1"/>
    <property type="match status" value="2"/>
</dbReference>
<dbReference type="Pfam" id="PF07732">
    <property type="entry name" value="Cu-oxidase_3"/>
    <property type="match status" value="1"/>
</dbReference>
<dbReference type="GO" id="GO:0016491">
    <property type="term" value="F:oxidoreductase activity"/>
    <property type="evidence" value="ECO:0007669"/>
    <property type="project" value="UniProtKB-KW"/>
</dbReference>
<evidence type="ECO:0000259" key="7">
    <source>
        <dbReference type="Pfam" id="PF07732"/>
    </source>
</evidence>
<feature type="chain" id="PRO_5035219761" description="Multicopper oxidase" evidence="4">
    <location>
        <begin position="21"/>
        <end position="646"/>
    </location>
</feature>
<dbReference type="InterPro" id="IPR002355">
    <property type="entry name" value="Cu_oxidase_Cu_BS"/>
</dbReference>
<feature type="signal peptide" evidence="4">
    <location>
        <begin position="1"/>
        <end position="20"/>
    </location>
</feature>
<evidence type="ECO:0000259" key="5">
    <source>
        <dbReference type="Pfam" id="PF00394"/>
    </source>
</evidence>
<dbReference type="FunFam" id="2.60.40.420:FF:000031">
    <property type="entry name" value="Laccase-2 isoform A"/>
    <property type="match status" value="1"/>
</dbReference>
<dbReference type="AlphaFoldDB" id="A0A8I6R8N0"/>
<dbReference type="InterPro" id="IPR001117">
    <property type="entry name" value="Cu-oxidase_2nd"/>
</dbReference>
<feature type="domain" description="Plastocyanin-like" evidence="6">
    <location>
        <begin position="496"/>
        <end position="622"/>
    </location>
</feature>
<dbReference type="Pfam" id="PF00394">
    <property type="entry name" value="Cu-oxidase"/>
    <property type="match status" value="1"/>
</dbReference>
<dbReference type="InterPro" id="IPR033138">
    <property type="entry name" value="Cu_oxidase_CS"/>
</dbReference>
<dbReference type="Gene3D" id="2.60.40.420">
    <property type="entry name" value="Cupredoxins - blue copper proteins"/>
    <property type="match status" value="3"/>
</dbReference>
<keyword evidence="9" id="KW-1185">Reference proteome</keyword>
<evidence type="ECO:0000256" key="3">
    <source>
        <dbReference type="ARBA" id="ARBA00023002"/>
    </source>
</evidence>
<keyword evidence="3" id="KW-0560">Oxidoreductase</keyword>
<organism evidence="8 9">
    <name type="scientific">Cimex lectularius</name>
    <name type="common">Bed bug</name>
    <name type="synonym">Acanthia lectularia</name>
    <dbReference type="NCBI Taxonomy" id="79782"/>
    <lineage>
        <taxon>Eukaryota</taxon>
        <taxon>Metazoa</taxon>
        <taxon>Ecdysozoa</taxon>
        <taxon>Arthropoda</taxon>
        <taxon>Hexapoda</taxon>
        <taxon>Insecta</taxon>
        <taxon>Pterygota</taxon>
        <taxon>Neoptera</taxon>
        <taxon>Paraneoptera</taxon>
        <taxon>Hemiptera</taxon>
        <taxon>Heteroptera</taxon>
        <taxon>Panheteroptera</taxon>
        <taxon>Cimicomorpha</taxon>
        <taxon>Cimicidae</taxon>
        <taxon>Cimex</taxon>
    </lineage>
</organism>
<dbReference type="EnsemblMetazoa" id="XM_014385092.2">
    <property type="protein sequence ID" value="XP_014240578.1"/>
    <property type="gene ID" value="LOC106661580"/>
</dbReference>
<dbReference type="PANTHER" id="PTHR11709">
    <property type="entry name" value="MULTI-COPPER OXIDASE"/>
    <property type="match status" value="1"/>
</dbReference>
<dbReference type="OMA" id="SFWIRAI"/>
<comment type="similarity">
    <text evidence="1">Belongs to the multicopper oxidase family.</text>
</comment>
<evidence type="ECO:0000256" key="1">
    <source>
        <dbReference type="ARBA" id="ARBA00010609"/>
    </source>
</evidence>
<accession>A0A8I6R8N0</accession>
<sequence length="646" mass="71752">MDKKLLSLIIFLALLNAGSCKDDSLRQYLQPSDVLSGAYDETYLSTNSSLCTRQCTGASKICYYEFFTEMYSSMGLACKDCPFNREDCFAPQCVTVDGVPRGIVTYNRIFPGPSIQVCKGDVIVVDVHNHLPSDSTSIHWHGIRHKNSPYYDGVPKVTQCPIHPGTTFRYIYNASEEGTFFYHSHSGLQKVDGLSGTLIVREKKEDEHISHLYDFDLPSHTVMVSDWMHLDSGQFLPGITNERSLPKSYLVNGRGIFAPTGQSVNIDQGSLPLTEFTVKKGKRYRFRLIGGTCLACLAAVTFLDHRVSVVFGDGAGPVEPTLVDKIVLNSGDRFDVILEANQSVDTYWIMVRGLGGKNSSTSCYNAQQFALLKYEGHNGKPSTPYPGTADVPEGITLNPENSSCNDPNEVCLTHLQSFTPLPEDLKGKPDEILFVRFSNYRYEFSDLFENGTFQPFFVVSPAGGPIKSLVNNVMNFLPPSPLMSQYEDVPNSSFCRPECYSKDIQKPCTCLNVLKVKLNSVVDVILTGTGVAHPFHLHGYNFYIMEEGSLEGDVENGLKNLVKRLMKGDWHNSKPIQKDTVGVPHNGYVVVRFKADNPGLWFFHCHFLFHLDSGMSGILQVGEPSDFQPVPEGFPKCGDFLPPLPA</sequence>
<evidence type="ECO:0000259" key="6">
    <source>
        <dbReference type="Pfam" id="PF07731"/>
    </source>
</evidence>
<dbReference type="RefSeq" id="XP_014240578.1">
    <property type="nucleotide sequence ID" value="XM_014385092.2"/>
</dbReference>
<dbReference type="InterPro" id="IPR011707">
    <property type="entry name" value="Cu-oxidase-like_N"/>
</dbReference>
<dbReference type="InterPro" id="IPR008972">
    <property type="entry name" value="Cupredoxin"/>
</dbReference>
<dbReference type="CDD" id="cd13884">
    <property type="entry name" value="CuRO_2_tcLCC_insect_like"/>
    <property type="match status" value="1"/>
</dbReference>
<dbReference type="GO" id="GO:0006826">
    <property type="term" value="P:iron ion transport"/>
    <property type="evidence" value="ECO:0007669"/>
    <property type="project" value="TreeGrafter"/>
</dbReference>
<evidence type="ECO:0008006" key="10">
    <source>
        <dbReference type="Google" id="ProtNLM"/>
    </source>
</evidence>
<feature type="domain" description="Plastocyanin-like" evidence="5">
    <location>
        <begin position="220"/>
        <end position="376"/>
    </location>
</feature>
<dbReference type="PANTHER" id="PTHR11709:SF232">
    <property type="entry name" value="STRAW, ISOFORM G"/>
    <property type="match status" value="1"/>
</dbReference>
<dbReference type="Proteomes" id="UP000494040">
    <property type="component" value="Unassembled WGS sequence"/>
</dbReference>
<keyword evidence="4" id="KW-0732">Signal</keyword>
<dbReference type="GO" id="GO:0005886">
    <property type="term" value="C:plasma membrane"/>
    <property type="evidence" value="ECO:0007669"/>
    <property type="project" value="TreeGrafter"/>
</dbReference>
<dbReference type="OrthoDB" id="2121828at2759"/>